<keyword evidence="8" id="KW-1185">Reference proteome</keyword>
<evidence type="ECO:0000259" key="5">
    <source>
        <dbReference type="PROSITE" id="PS50060"/>
    </source>
</evidence>
<keyword evidence="2" id="KW-1015">Disulfide bond</keyword>
<sequence length="507" mass="57304">MTLSLLGIIGDENYEIQLFDSSRGYISVSDIRQAKGGFTICFWLKTSNVGFFIEYRTAASGDRNETLIFGLYCGNNTFDILLRNQESQYLMGVTDNSWHYVCVLWDGTIGILAVFKDGHRNFKEARRRAPNSEYWNKGTMTVGFRKTNNSNSAVLGKLSGLNIWSYPVSITEILSMSYGCGTEAGDSKSWETVRDKIIGEVEVKDSRTCKDRKASRLVAEGIRVHVNQSALFMSPLYDASRGGQSRCLRFRYMLQGPGEKALTVYRKAKKYREIPIWISKGITRGNWVYGQVQLSSISDFQVLIKAEMGSGEDLIALTGLYIDEGKNCRVTPLSAKKACSENLINETGYFFSPSYPGNPPDDTFCKWHITVQKNHIIRLEFQEFLLTNHPTCERCFLQIFDGRDLSATAIGKFCGYMHPPVVISSSSHFTIVFRCLEGLRMTRFKAFYHSIRTQYWEGSSCSLHRECPSSCECKEFGEVYDKRILIIGEKLLAIPSNLPPNTGAVYV</sequence>
<dbReference type="GO" id="GO:0016020">
    <property type="term" value="C:membrane"/>
    <property type="evidence" value="ECO:0007669"/>
    <property type="project" value="InterPro"/>
</dbReference>
<protein>
    <recommendedName>
        <fullName evidence="9">CUB domain-containing protein</fullName>
    </recommendedName>
</protein>
<dbReference type="InterPro" id="IPR013320">
    <property type="entry name" value="ConA-like_dom_sf"/>
</dbReference>
<dbReference type="InterPro" id="IPR000998">
    <property type="entry name" value="MAM_dom"/>
</dbReference>
<evidence type="ECO:0000313" key="8">
    <source>
        <dbReference type="Proteomes" id="UP000275408"/>
    </source>
</evidence>
<accession>A0A3M6V517</accession>
<keyword evidence="1" id="KW-0677">Repeat</keyword>
<dbReference type="Pfam" id="PF13385">
    <property type="entry name" value="Laminin_G_3"/>
    <property type="match status" value="1"/>
</dbReference>
<feature type="domain" description="CUB" evidence="4">
    <location>
        <begin position="339"/>
        <end position="451"/>
    </location>
</feature>
<evidence type="ECO:0008006" key="9">
    <source>
        <dbReference type="Google" id="ProtNLM"/>
    </source>
</evidence>
<dbReference type="AlphaFoldDB" id="A0A3M6V517"/>
<dbReference type="OrthoDB" id="10020495at2759"/>
<evidence type="ECO:0000313" key="7">
    <source>
        <dbReference type="EMBL" id="RMX61046.1"/>
    </source>
</evidence>
<dbReference type="EMBL" id="RCHS01000085">
    <property type="protein sequence ID" value="RMX61046.1"/>
    <property type="molecule type" value="Genomic_DNA"/>
</dbReference>
<evidence type="ECO:0000259" key="4">
    <source>
        <dbReference type="PROSITE" id="PS01180"/>
    </source>
</evidence>
<dbReference type="Gene3D" id="2.60.120.290">
    <property type="entry name" value="Spermadhesin, CUB domain"/>
    <property type="match status" value="1"/>
</dbReference>
<dbReference type="PROSITE" id="PS50060">
    <property type="entry name" value="MAM_2"/>
    <property type="match status" value="1"/>
</dbReference>
<name>A0A3M6V517_POCDA</name>
<evidence type="ECO:0000259" key="6">
    <source>
        <dbReference type="PROSITE" id="PS51828"/>
    </source>
</evidence>
<dbReference type="SUPFAM" id="SSF49899">
    <property type="entry name" value="Concanavalin A-like lectins/glucanases"/>
    <property type="match status" value="2"/>
</dbReference>
<dbReference type="InterPro" id="IPR000859">
    <property type="entry name" value="CUB_dom"/>
</dbReference>
<evidence type="ECO:0000256" key="2">
    <source>
        <dbReference type="ARBA" id="ARBA00023157"/>
    </source>
</evidence>
<dbReference type="PROSITE" id="PS51828">
    <property type="entry name" value="PTX_2"/>
    <property type="match status" value="1"/>
</dbReference>
<dbReference type="Pfam" id="PF00431">
    <property type="entry name" value="CUB"/>
    <property type="match status" value="1"/>
</dbReference>
<dbReference type="SMART" id="SM00042">
    <property type="entry name" value="CUB"/>
    <property type="match status" value="1"/>
</dbReference>
<comment type="caution">
    <text evidence="3">Lacks conserved residue(s) required for the propagation of feature annotation.</text>
</comment>
<evidence type="ECO:0000256" key="1">
    <source>
        <dbReference type="ARBA" id="ARBA00022737"/>
    </source>
</evidence>
<dbReference type="PANTHER" id="PTHR24251">
    <property type="entry name" value="OVOCHYMASE-RELATED"/>
    <property type="match status" value="1"/>
</dbReference>
<proteinExistence type="predicted"/>
<evidence type="ECO:0000256" key="3">
    <source>
        <dbReference type="PROSITE-ProRule" id="PRU00059"/>
    </source>
</evidence>
<dbReference type="Pfam" id="PF00629">
    <property type="entry name" value="MAM"/>
    <property type="match status" value="1"/>
</dbReference>
<dbReference type="FunFam" id="2.60.120.290:FF:000005">
    <property type="entry name" value="Procollagen C-endopeptidase enhancer 1"/>
    <property type="match status" value="1"/>
</dbReference>
<dbReference type="SMART" id="SM00159">
    <property type="entry name" value="PTX"/>
    <property type="match status" value="1"/>
</dbReference>
<dbReference type="PROSITE" id="PS01180">
    <property type="entry name" value="CUB"/>
    <property type="match status" value="1"/>
</dbReference>
<dbReference type="Proteomes" id="UP000275408">
    <property type="component" value="Unassembled WGS sequence"/>
</dbReference>
<feature type="domain" description="MAM" evidence="5">
    <location>
        <begin position="180"/>
        <end position="330"/>
    </location>
</feature>
<organism evidence="7 8">
    <name type="scientific">Pocillopora damicornis</name>
    <name type="common">Cauliflower coral</name>
    <name type="synonym">Millepora damicornis</name>
    <dbReference type="NCBI Taxonomy" id="46731"/>
    <lineage>
        <taxon>Eukaryota</taxon>
        <taxon>Metazoa</taxon>
        <taxon>Cnidaria</taxon>
        <taxon>Anthozoa</taxon>
        <taxon>Hexacorallia</taxon>
        <taxon>Scleractinia</taxon>
        <taxon>Astrocoeniina</taxon>
        <taxon>Pocilloporidae</taxon>
        <taxon>Pocillopora</taxon>
    </lineage>
</organism>
<comment type="caution">
    <text evidence="7">The sequence shown here is derived from an EMBL/GenBank/DDBJ whole genome shotgun (WGS) entry which is preliminary data.</text>
</comment>
<dbReference type="SUPFAM" id="SSF49854">
    <property type="entry name" value="Spermadhesin, CUB domain"/>
    <property type="match status" value="1"/>
</dbReference>
<dbReference type="SMART" id="SM00137">
    <property type="entry name" value="MAM"/>
    <property type="match status" value="1"/>
</dbReference>
<dbReference type="PRINTS" id="PR00895">
    <property type="entry name" value="PENTAXIN"/>
</dbReference>
<dbReference type="CDD" id="cd00041">
    <property type="entry name" value="CUB"/>
    <property type="match status" value="1"/>
</dbReference>
<dbReference type="Gene3D" id="2.60.120.200">
    <property type="match status" value="2"/>
</dbReference>
<gene>
    <name evidence="7" type="ORF">pdam_00007568</name>
</gene>
<dbReference type="InterPro" id="IPR001759">
    <property type="entry name" value="PTX_dom"/>
</dbReference>
<feature type="domain" description="Pentraxin (PTX)" evidence="6">
    <location>
        <begin position="11"/>
        <end position="209"/>
    </location>
</feature>
<reference evidence="7 8" key="1">
    <citation type="journal article" date="2018" name="Sci. Rep.">
        <title>Comparative analysis of the Pocillopora damicornis genome highlights role of immune system in coral evolution.</title>
        <authorList>
            <person name="Cunning R."/>
            <person name="Bay R.A."/>
            <person name="Gillette P."/>
            <person name="Baker A.C."/>
            <person name="Traylor-Knowles N."/>
        </authorList>
    </citation>
    <scope>NUCLEOTIDE SEQUENCE [LARGE SCALE GENOMIC DNA]</scope>
    <source>
        <strain evidence="7">RSMAS</strain>
        <tissue evidence="7">Whole animal</tissue>
    </source>
</reference>
<dbReference type="InterPro" id="IPR035914">
    <property type="entry name" value="Sperma_CUB_dom_sf"/>
</dbReference>